<evidence type="ECO:0000256" key="1">
    <source>
        <dbReference type="SAM" id="Phobius"/>
    </source>
</evidence>
<gene>
    <name evidence="3" type="ORF">EZS26_003122</name>
</gene>
<dbReference type="InterPro" id="IPR001173">
    <property type="entry name" value="Glyco_trans_2-like"/>
</dbReference>
<dbReference type="AlphaFoldDB" id="A0A5M8NUG8"/>
<dbReference type="Gene3D" id="3.90.550.10">
    <property type="entry name" value="Spore Coat Polysaccharide Biosynthesis Protein SpsA, Chain A"/>
    <property type="match status" value="1"/>
</dbReference>
<name>A0A5M8NUG8_9BACT</name>
<dbReference type="EC" id="2.4.1.-" evidence="3"/>
<evidence type="ECO:0000259" key="2">
    <source>
        <dbReference type="Pfam" id="PF00535"/>
    </source>
</evidence>
<proteinExistence type="predicted"/>
<comment type="caution">
    <text evidence="3">The sequence shown here is derived from an EMBL/GenBank/DDBJ whole genome shotgun (WGS) entry which is preliminary data.</text>
</comment>
<evidence type="ECO:0000313" key="4">
    <source>
        <dbReference type="Proteomes" id="UP000324575"/>
    </source>
</evidence>
<dbReference type="InterPro" id="IPR050834">
    <property type="entry name" value="Glycosyltransf_2"/>
</dbReference>
<reference evidence="3 4" key="1">
    <citation type="submission" date="2019-03" db="EMBL/GenBank/DDBJ databases">
        <title>Single cell metagenomics reveals metabolic interactions within the superorganism composed of flagellate Streblomastix strix and complex community of Bacteroidetes bacteria on its surface.</title>
        <authorList>
            <person name="Treitli S.C."/>
            <person name="Kolisko M."/>
            <person name="Husnik F."/>
            <person name="Keeling P."/>
            <person name="Hampl V."/>
        </authorList>
    </citation>
    <scope>NUCLEOTIDE SEQUENCE [LARGE SCALE GENOMIC DNA]</scope>
    <source>
        <strain evidence="3">St1</strain>
    </source>
</reference>
<protein>
    <submittedName>
        <fullName evidence="3">6-N-acetyl-D-glucosamine synthase</fullName>
        <ecNumber evidence="3">2.4.1.-</ecNumber>
    </submittedName>
</protein>
<dbReference type="SUPFAM" id="SSF53448">
    <property type="entry name" value="Nucleotide-diphospho-sugar transferases"/>
    <property type="match status" value="1"/>
</dbReference>
<dbReference type="EMBL" id="SNRX01000052">
    <property type="protein sequence ID" value="KAA6300721.1"/>
    <property type="molecule type" value="Genomic_DNA"/>
</dbReference>
<dbReference type="GO" id="GO:0016757">
    <property type="term" value="F:glycosyltransferase activity"/>
    <property type="evidence" value="ECO:0007669"/>
    <property type="project" value="UniProtKB-KW"/>
</dbReference>
<dbReference type="InterPro" id="IPR029044">
    <property type="entry name" value="Nucleotide-diphossugar_trans"/>
</dbReference>
<accession>A0A5M8NUG8</accession>
<keyword evidence="3" id="KW-0328">Glycosyltransferase</keyword>
<feature type="transmembrane region" description="Helical" evidence="1">
    <location>
        <begin position="12"/>
        <end position="30"/>
    </location>
</feature>
<dbReference type="Pfam" id="PF00535">
    <property type="entry name" value="Glycos_transf_2"/>
    <property type="match status" value="1"/>
</dbReference>
<sequence length="339" mass="39394">MIILDTIEINLLLGLGACLLIQLLFYWIFLAKPYYHQLAVRKGLIKHPDWHPPVSVIIYARNEAVNLETYLPSVLEQNYPQFEVIVVNEDSNDDTEHVLKRLAVQYKHLYITFLPGKSRNVSHKKVALTIGIKAAQYDSLLFLEANCHSVSSNLLRNMARHFINKKQSEDQKKMVLGFSALENDPSRYAAYDYFITNLQMMSLALYRIPYMGNGRNLGYNKAVFLQQKSFSKYHFIDAGEDDLLVSENASRENVSIEMSSESMVLVDMETYWMWKEYKIRHAVSHPFYKKFPRFLWLTLRLFPGRKVMYKCLYCTANRFNTCSVSSLESSLTTITSNWG</sequence>
<evidence type="ECO:0000313" key="3">
    <source>
        <dbReference type="EMBL" id="KAA6300721.1"/>
    </source>
</evidence>
<keyword evidence="3" id="KW-0808">Transferase</keyword>
<dbReference type="Proteomes" id="UP000324575">
    <property type="component" value="Unassembled WGS sequence"/>
</dbReference>
<keyword evidence="1" id="KW-1133">Transmembrane helix</keyword>
<dbReference type="PANTHER" id="PTHR43685:SF2">
    <property type="entry name" value="GLYCOSYLTRANSFERASE 2-LIKE DOMAIN-CONTAINING PROTEIN"/>
    <property type="match status" value="1"/>
</dbReference>
<keyword evidence="1" id="KW-0472">Membrane</keyword>
<feature type="domain" description="Glycosyltransferase 2-like" evidence="2">
    <location>
        <begin position="55"/>
        <end position="147"/>
    </location>
</feature>
<dbReference type="PANTHER" id="PTHR43685">
    <property type="entry name" value="GLYCOSYLTRANSFERASE"/>
    <property type="match status" value="1"/>
</dbReference>
<keyword evidence="1" id="KW-0812">Transmembrane</keyword>
<organism evidence="3 4">
    <name type="scientific">Candidatus Ordinivivax streblomastigis</name>
    <dbReference type="NCBI Taxonomy" id="2540710"/>
    <lineage>
        <taxon>Bacteria</taxon>
        <taxon>Pseudomonadati</taxon>
        <taxon>Bacteroidota</taxon>
        <taxon>Bacteroidia</taxon>
        <taxon>Bacteroidales</taxon>
        <taxon>Candidatus Ordinivivax</taxon>
    </lineage>
</organism>